<dbReference type="AlphaFoldDB" id="A0A9X2BQ34"/>
<organism evidence="2 3">
    <name type="scientific">Paenibacillus mellifer</name>
    <dbReference type="NCBI Taxonomy" id="2937794"/>
    <lineage>
        <taxon>Bacteria</taxon>
        <taxon>Bacillati</taxon>
        <taxon>Bacillota</taxon>
        <taxon>Bacilli</taxon>
        <taxon>Bacillales</taxon>
        <taxon>Paenibacillaceae</taxon>
        <taxon>Paenibacillus</taxon>
    </lineage>
</organism>
<dbReference type="PROSITE" id="PS51186">
    <property type="entry name" value="GNAT"/>
    <property type="match status" value="1"/>
</dbReference>
<dbReference type="CDD" id="cd04301">
    <property type="entry name" value="NAT_SF"/>
    <property type="match status" value="1"/>
</dbReference>
<proteinExistence type="predicted"/>
<evidence type="ECO:0000259" key="1">
    <source>
        <dbReference type="PROSITE" id="PS51186"/>
    </source>
</evidence>
<dbReference type="Proteomes" id="UP001139534">
    <property type="component" value="Unassembled WGS sequence"/>
</dbReference>
<gene>
    <name evidence="2" type="ORF">M0651_10145</name>
</gene>
<dbReference type="Pfam" id="PF00583">
    <property type="entry name" value="Acetyltransf_1"/>
    <property type="match status" value="1"/>
</dbReference>
<protein>
    <submittedName>
        <fullName evidence="2">GNAT family N-acetyltransferase</fullName>
    </submittedName>
</protein>
<accession>A0A9X2BQ34</accession>
<dbReference type="EMBL" id="JALPRK010000007">
    <property type="protein sequence ID" value="MCK8487532.1"/>
    <property type="molecule type" value="Genomic_DNA"/>
</dbReference>
<keyword evidence="3" id="KW-1185">Reference proteome</keyword>
<dbReference type="InterPro" id="IPR000182">
    <property type="entry name" value="GNAT_dom"/>
</dbReference>
<comment type="caution">
    <text evidence="2">The sequence shown here is derived from an EMBL/GenBank/DDBJ whole genome shotgun (WGS) entry which is preliminary data.</text>
</comment>
<dbReference type="InterPro" id="IPR016181">
    <property type="entry name" value="Acyl_CoA_acyltransferase"/>
</dbReference>
<feature type="domain" description="N-acetyltransferase" evidence="1">
    <location>
        <begin position="3"/>
        <end position="165"/>
    </location>
</feature>
<name>A0A9X2BQ34_9BACL</name>
<dbReference type="GO" id="GO:0016747">
    <property type="term" value="F:acyltransferase activity, transferring groups other than amino-acyl groups"/>
    <property type="evidence" value="ECO:0007669"/>
    <property type="project" value="InterPro"/>
</dbReference>
<reference evidence="2" key="1">
    <citation type="submission" date="2022-04" db="EMBL/GenBank/DDBJ databases">
        <authorList>
            <person name="Seo M.-J."/>
        </authorList>
    </citation>
    <scope>NUCLEOTIDE SEQUENCE</scope>
    <source>
        <strain evidence="2">MBLB2552</strain>
    </source>
</reference>
<sequence length="166" mass="19993">MKLKIEKVSENQLELFLSILKEIAIWLEEIDKPMWSLEGLEYDNFIRNNVDTDFYICFNNNEPAGAFMLKEENEFWWPEGNKIEDLFLKKLGVRRQYAGMGISNYIIDWVKNEAKRRNKKYVRIEFYADRVNLIRLYEDNKFNQVKRMTMPDGICIALYEHVIKYA</sequence>
<evidence type="ECO:0000313" key="2">
    <source>
        <dbReference type="EMBL" id="MCK8487532.1"/>
    </source>
</evidence>
<dbReference type="SUPFAM" id="SSF55729">
    <property type="entry name" value="Acyl-CoA N-acyltransferases (Nat)"/>
    <property type="match status" value="1"/>
</dbReference>
<dbReference type="RefSeq" id="WP_248551632.1">
    <property type="nucleotide sequence ID" value="NZ_JALPRK010000007.1"/>
</dbReference>
<dbReference type="Gene3D" id="3.40.630.30">
    <property type="match status" value="1"/>
</dbReference>
<evidence type="ECO:0000313" key="3">
    <source>
        <dbReference type="Proteomes" id="UP001139534"/>
    </source>
</evidence>